<accession>A0A368N0X6</accession>
<keyword evidence="2" id="KW-0472">Membrane</keyword>
<dbReference type="InterPro" id="IPR023616">
    <property type="entry name" value="Cyt_c_oxase-like_su1_dom"/>
</dbReference>
<gene>
    <name evidence="4" type="ORF">DQ356_06970</name>
</gene>
<dbReference type="PANTHER" id="PTHR10422">
    <property type="entry name" value="CYTOCHROME C OXIDASE SUBUNIT 1"/>
    <property type="match status" value="1"/>
</dbReference>
<dbReference type="GO" id="GO:0020037">
    <property type="term" value="F:heme binding"/>
    <property type="evidence" value="ECO:0007669"/>
    <property type="project" value="InterPro"/>
</dbReference>
<keyword evidence="1" id="KW-0249">Electron transport</keyword>
<feature type="transmembrane region" description="Helical" evidence="2">
    <location>
        <begin position="269"/>
        <end position="294"/>
    </location>
</feature>
<feature type="transmembrane region" description="Helical" evidence="2">
    <location>
        <begin position="368"/>
        <end position="393"/>
    </location>
</feature>
<keyword evidence="5" id="KW-1185">Reference proteome</keyword>
<feature type="transmembrane region" description="Helical" evidence="2">
    <location>
        <begin position="124"/>
        <end position="148"/>
    </location>
</feature>
<feature type="transmembrane region" description="Helical" evidence="2">
    <location>
        <begin position="405"/>
        <end position="426"/>
    </location>
</feature>
<dbReference type="SUPFAM" id="SSF81442">
    <property type="entry name" value="Cytochrome c oxidase subunit I-like"/>
    <property type="match status" value="1"/>
</dbReference>
<name>A0A368N0X6_9FLAO</name>
<keyword evidence="1" id="KW-0813">Transport</keyword>
<evidence type="ECO:0000259" key="3">
    <source>
        <dbReference type="PROSITE" id="PS50855"/>
    </source>
</evidence>
<protein>
    <submittedName>
        <fullName evidence="4">Cytochrome oxidase subunit I</fullName>
    </submittedName>
</protein>
<organism evidence="4 5">
    <name type="scientific">Chryseobacterium lacus</name>
    <dbReference type="NCBI Taxonomy" id="2058346"/>
    <lineage>
        <taxon>Bacteria</taxon>
        <taxon>Pseudomonadati</taxon>
        <taxon>Bacteroidota</taxon>
        <taxon>Flavobacteriia</taxon>
        <taxon>Flavobacteriales</taxon>
        <taxon>Weeksellaceae</taxon>
        <taxon>Chryseobacterium group</taxon>
        <taxon>Chryseobacterium</taxon>
    </lineage>
</organism>
<dbReference type="InterPro" id="IPR000883">
    <property type="entry name" value="Cyt_C_Oxase_1"/>
</dbReference>
<feature type="transmembrane region" description="Helical" evidence="2">
    <location>
        <begin position="340"/>
        <end position="362"/>
    </location>
</feature>
<dbReference type="AlphaFoldDB" id="A0A368N0X6"/>
<feature type="transmembrane region" description="Helical" evidence="2">
    <location>
        <begin position="12"/>
        <end position="32"/>
    </location>
</feature>
<feature type="transmembrane region" description="Helical" evidence="2">
    <location>
        <begin position="237"/>
        <end position="257"/>
    </location>
</feature>
<evidence type="ECO:0000256" key="1">
    <source>
        <dbReference type="ARBA" id="ARBA00022660"/>
    </source>
</evidence>
<dbReference type="GO" id="GO:0015990">
    <property type="term" value="P:electron transport coupled proton transport"/>
    <property type="evidence" value="ECO:0007669"/>
    <property type="project" value="TreeGrafter"/>
</dbReference>
<feature type="transmembrane region" description="Helical" evidence="2">
    <location>
        <begin position="527"/>
        <end position="549"/>
    </location>
</feature>
<dbReference type="RefSeq" id="WP_114303748.1">
    <property type="nucleotide sequence ID" value="NZ_QPIE01000004.1"/>
</dbReference>
<dbReference type="InterPro" id="IPR036927">
    <property type="entry name" value="Cyt_c_oxase-like_su1_sf"/>
</dbReference>
<feature type="transmembrane region" description="Helical" evidence="2">
    <location>
        <begin position="173"/>
        <end position="191"/>
    </location>
</feature>
<feature type="transmembrane region" description="Helical" evidence="2">
    <location>
        <begin position="203"/>
        <end position="225"/>
    </location>
</feature>
<feature type="transmembrane region" description="Helical" evidence="2">
    <location>
        <begin position="480"/>
        <end position="501"/>
    </location>
</feature>
<dbReference type="GO" id="GO:0022904">
    <property type="term" value="P:respiratory electron transport chain"/>
    <property type="evidence" value="ECO:0007669"/>
    <property type="project" value="TreeGrafter"/>
</dbReference>
<feature type="transmembrane region" description="Helical" evidence="2">
    <location>
        <begin position="306"/>
        <end position="328"/>
    </location>
</feature>
<dbReference type="Gene3D" id="1.20.210.10">
    <property type="entry name" value="Cytochrome c oxidase-like, subunit I domain"/>
    <property type="match status" value="1"/>
</dbReference>
<feature type="domain" description="Cytochrome oxidase subunit I profile" evidence="3">
    <location>
        <begin position="124"/>
        <end position="578"/>
    </location>
</feature>
<dbReference type="EMBL" id="QPIE01000004">
    <property type="protein sequence ID" value="RCU43161.1"/>
    <property type="molecule type" value="Genomic_DNA"/>
</dbReference>
<evidence type="ECO:0000256" key="2">
    <source>
        <dbReference type="SAM" id="Phobius"/>
    </source>
</evidence>
<evidence type="ECO:0000313" key="4">
    <source>
        <dbReference type="EMBL" id="RCU43161.1"/>
    </source>
</evidence>
<dbReference type="Proteomes" id="UP000252172">
    <property type="component" value="Unassembled WGS sequence"/>
</dbReference>
<dbReference type="Pfam" id="PF00115">
    <property type="entry name" value="COX1"/>
    <property type="match status" value="1"/>
</dbReference>
<dbReference type="PANTHER" id="PTHR10422:SF29">
    <property type="entry name" value="CYTOCHROME C OXIDASE SUBUNIT 1 HOMOLOG, BACTEROID"/>
    <property type="match status" value="1"/>
</dbReference>
<dbReference type="GO" id="GO:0016020">
    <property type="term" value="C:membrane"/>
    <property type="evidence" value="ECO:0007669"/>
    <property type="project" value="InterPro"/>
</dbReference>
<sequence length="578" mass="66180">MDKLFNEPGLQLTIILLAIPIIFAIILMLIRVNRMIKDVMRKIELKSVNEKIAGMQPEEISALETRRQELEFQLSGNELSPETRVKDPKGIIAKTADVTDIRFLHTKRKSAGGKIEIPTEEKQLILWYLACAIFWLFVGTSVGFYLGIKFVAPDADHISWLSFGRLRPVHTNMVFWGWSSMAMVGFSYYVVPRVGNTRIFSVRTGYTTLALMNAAVLIGSIFLMSGINNSGGEYREYIWPVMSLFAVGIIITVYNLLKTIAARKTEEIYVSNWYIVAAMMFVITILVVAYLPFWQQGLGETIVQGYFMHQGVGMWFMFLNLGLMYYFLPQELNSPVYSYSLSILAFWTQILFYTLIGTHHFIFSAIPWWMQTVAIVASVGMVIPVAAGSVNFMMTIRGSWHRLKLSYVLPFYVVSIIFYFTGSMQGTVEAFRTTNLLWHFTDFTVAHSHLTMYGIITFMLFSFTYTLIPRLTSLQPPSLTVGLHFWMALIGVLLYTISLMIGSTEKGMLWMAKKPFIESVVLMVPYWLWRAIGGTMMWISHIIFAYNFYRMIKPRKEILVPQTPAEILQSIKLKPSDK</sequence>
<reference evidence="4 5" key="1">
    <citation type="submission" date="2018-07" db="EMBL/GenBank/DDBJ databases">
        <title>Chryseobacterium lacus sp. nov., isolated from lake water.</title>
        <authorList>
            <person name="Li C.-M."/>
        </authorList>
    </citation>
    <scope>NUCLEOTIDE SEQUENCE [LARGE SCALE GENOMIC DNA]</scope>
    <source>
        <strain evidence="4 5">YLOS41</strain>
    </source>
</reference>
<keyword evidence="2" id="KW-1133">Transmembrane helix</keyword>
<dbReference type="PROSITE" id="PS50855">
    <property type="entry name" value="COX1"/>
    <property type="match status" value="1"/>
</dbReference>
<keyword evidence="1" id="KW-0679">Respiratory chain</keyword>
<keyword evidence="2" id="KW-0812">Transmembrane</keyword>
<dbReference type="OrthoDB" id="9806838at2"/>
<proteinExistence type="predicted"/>
<comment type="caution">
    <text evidence="4">The sequence shown here is derived from an EMBL/GenBank/DDBJ whole genome shotgun (WGS) entry which is preliminary data.</text>
</comment>
<dbReference type="GO" id="GO:0004129">
    <property type="term" value="F:cytochrome-c oxidase activity"/>
    <property type="evidence" value="ECO:0007669"/>
    <property type="project" value="InterPro"/>
</dbReference>
<evidence type="ECO:0000313" key="5">
    <source>
        <dbReference type="Proteomes" id="UP000252172"/>
    </source>
</evidence>
<feature type="transmembrane region" description="Helical" evidence="2">
    <location>
        <begin position="446"/>
        <end position="468"/>
    </location>
</feature>
<dbReference type="GO" id="GO:0009060">
    <property type="term" value="P:aerobic respiration"/>
    <property type="evidence" value="ECO:0007669"/>
    <property type="project" value="InterPro"/>
</dbReference>